<dbReference type="InterPro" id="IPR029787">
    <property type="entry name" value="Nucleotide_cyclase"/>
</dbReference>
<dbReference type="InterPro" id="IPR050469">
    <property type="entry name" value="Diguanylate_Cyclase"/>
</dbReference>
<dbReference type="PANTHER" id="PTHR45138">
    <property type="entry name" value="REGULATORY COMPONENTS OF SENSORY TRANSDUCTION SYSTEM"/>
    <property type="match status" value="1"/>
</dbReference>
<evidence type="ECO:0000256" key="2">
    <source>
        <dbReference type="ARBA" id="ARBA00012528"/>
    </source>
</evidence>
<dbReference type="InterPro" id="IPR000160">
    <property type="entry name" value="GGDEF_dom"/>
</dbReference>
<dbReference type="Proteomes" id="UP000029227">
    <property type="component" value="Unassembled WGS sequence"/>
</dbReference>
<dbReference type="EC" id="2.7.7.65" evidence="2"/>
<dbReference type="PANTHER" id="PTHR45138:SF9">
    <property type="entry name" value="DIGUANYLATE CYCLASE DGCM-RELATED"/>
    <property type="match status" value="1"/>
</dbReference>
<dbReference type="EMBL" id="BBMN01000029">
    <property type="protein sequence ID" value="GAL08619.1"/>
    <property type="molecule type" value="Genomic_DNA"/>
</dbReference>
<gene>
    <name evidence="6" type="ORF">JCM19237_106</name>
</gene>
<dbReference type="AlphaFoldDB" id="A0A090R3C1"/>
<feature type="domain" description="GGDEF" evidence="5">
    <location>
        <begin position="134"/>
        <end position="264"/>
    </location>
</feature>
<evidence type="ECO:0000256" key="3">
    <source>
        <dbReference type="ARBA" id="ARBA00034247"/>
    </source>
</evidence>
<keyword evidence="4" id="KW-0812">Transmembrane</keyword>
<comment type="cofactor">
    <cofactor evidence="1">
        <name>Mg(2+)</name>
        <dbReference type="ChEBI" id="CHEBI:18420"/>
    </cofactor>
</comment>
<proteinExistence type="predicted"/>
<evidence type="ECO:0000313" key="6">
    <source>
        <dbReference type="EMBL" id="GAL08619.1"/>
    </source>
</evidence>
<dbReference type="GO" id="GO:0005886">
    <property type="term" value="C:plasma membrane"/>
    <property type="evidence" value="ECO:0007669"/>
    <property type="project" value="TreeGrafter"/>
</dbReference>
<keyword evidence="4" id="KW-1133">Transmembrane helix</keyword>
<dbReference type="NCBIfam" id="TIGR00254">
    <property type="entry name" value="GGDEF"/>
    <property type="match status" value="1"/>
</dbReference>
<dbReference type="GO" id="GO:1902201">
    <property type="term" value="P:negative regulation of bacterial-type flagellum-dependent cell motility"/>
    <property type="evidence" value="ECO:0007669"/>
    <property type="project" value="TreeGrafter"/>
</dbReference>
<feature type="transmembrane region" description="Helical" evidence="4">
    <location>
        <begin position="70"/>
        <end position="90"/>
    </location>
</feature>
<dbReference type="SMART" id="SM00267">
    <property type="entry name" value="GGDEF"/>
    <property type="match status" value="1"/>
</dbReference>
<dbReference type="CDD" id="cd01949">
    <property type="entry name" value="GGDEF"/>
    <property type="match status" value="1"/>
</dbReference>
<protein>
    <recommendedName>
        <fullName evidence="2">diguanylate cyclase</fullName>
        <ecNumber evidence="2">2.7.7.65</ecNumber>
    </recommendedName>
</protein>
<dbReference type="Pfam" id="PF00990">
    <property type="entry name" value="GGDEF"/>
    <property type="match status" value="1"/>
</dbReference>
<sequence length="264" mass="30197">MKAQIYEAMGSSSQAYALAKTVNQTEKKHLQRKLRDLTHAQEAFELAKQRDELNMKQWASSEQLNQERLYLYWAMSTAVVIGLLVLVLIVRTQRIKRENARLAHRSSVDQLTGLHNRHYYYQQLAKGEAIAPHSEYHIALFDIDHFKLINDNYGHAVGDEVLLQLATQVKPWLREQELFVRWGGEEFLWLVKANASSQQRIEQVRAAIAGTPFATSVGQLVVTTSIGVSLAATPEQLLADEQFFLKADAHLYQAKRDGRNRVVW</sequence>
<name>A0A090R3C1_9GAMM</name>
<dbReference type="STRING" id="754436.JCM19237_106"/>
<dbReference type="SUPFAM" id="SSF55073">
    <property type="entry name" value="Nucleotide cyclase"/>
    <property type="match status" value="1"/>
</dbReference>
<comment type="caution">
    <text evidence="6">The sequence shown here is derived from an EMBL/GenBank/DDBJ whole genome shotgun (WGS) entry which is preliminary data.</text>
</comment>
<dbReference type="Gene3D" id="3.30.70.270">
    <property type="match status" value="1"/>
</dbReference>
<dbReference type="GO" id="GO:0052621">
    <property type="term" value="F:diguanylate cyclase activity"/>
    <property type="evidence" value="ECO:0007669"/>
    <property type="project" value="UniProtKB-EC"/>
</dbReference>
<dbReference type="InterPro" id="IPR043128">
    <property type="entry name" value="Rev_trsase/Diguanyl_cyclase"/>
</dbReference>
<evidence type="ECO:0000313" key="7">
    <source>
        <dbReference type="Proteomes" id="UP000029227"/>
    </source>
</evidence>
<dbReference type="PROSITE" id="PS50887">
    <property type="entry name" value="GGDEF"/>
    <property type="match status" value="1"/>
</dbReference>
<accession>A0A090R3C1</accession>
<evidence type="ECO:0000256" key="4">
    <source>
        <dbReference type="SAM" id="Phobius"/>
    </source>
</evidence>
<keyword evidence="4" id="KW-0472">Membrane</keyword>
<comment type="catalytic activity">
    <reaction evidence="3">
        <text>2 GTP = 3',3'-c-di-GMP + 2 diphosphate</text>
        <dbReference type="Rhea" id="RHEA:24898"/>
        <dbReference type="ChEBI" id="CHEBI:33019"/>
        <dbReference type="ChEBI" id="CHEBI:37565"/>
        <dbReference type="ChEBI" id="CHEBI:58805"/>
        <dbReference type="EC" id="2.7.7.65"/>
    </reaction>
</comment>
<dbReference type="FunFam" id="3.30.70.270:FF:000001">
    <property type="entry name" value="Diguanylate cyclase domain protein"/>
    <property type="match status" value="1"/>
</dbReference>
<reference evidence="6 7" key="1">
    <citation type="journal article" date="2014" name="Genome Announc.">
        <title>Draft Genome Sequences of Two Vibrionaceae Species, Vibrio ponticus C121 and Photobacterium aphoticum C119, Isolated as Coral Reef Microbiota.</title>
        <authorList>
            <person name="Al-saari N."/>
            <person name="Meirelles P.M."/>
            <person name="Mino S."/>
            <person name="Suda W."/>
            <person name="Oshima K."/>
            <person name="Hattori M."/>
            <person name="Ohkuma M."/>
            <person name="Thompson F.L."/>
            <person name="Gomez-Gil B."/>
            <person name="Sawabe T."/>
            <person name="Sawabe T."/>
        </authorList>
    </citation>
    <scope>NUCLEOTIDE SEQUENCE [LARGE SCALE GENOMIC DNA]</scope>
    <source>
        <strain evidence="6 7">JCM 19237</strain>
    </source>
</reference>
<dbReference type="eggNOG" id="COG3706">
    <property type="taxonomic scope" value="Bacteria"/>
</dbReference>
<dbReference type="GO" id="GO:0043709">
    <property type="term" value="P:cell adhesion involved in single-species biofilm formation"/>
    <property type="evidence" value="ECO:0007669"/>
    <property type="project" value="TreeGrafter"/>
</dbReference>
<evidence type="ECO:0000256" key="1">
    <source>
        <dbReference type="ARBA" id="ARBA00001946"/>
    </source>
</evidence>
<evidence type="ECO:0000259" key="5">
    <source>
        <dbReference type="PROSITE" id="PS50887"/>
    </source>
</evidence>
<organism evidence="6 7">
    <name type="scientific">Photobacterium aphoticum</name>
    <dbReference type="NCBI Taxonomy" id="754436"/>
    <lineage>
        <taxon>Bacteria</taxon>
        <taxon>Pseudomonadati</taxon>
        <taxon>Pseudomonadota</taxon>
        <taxon>Gammaproteobacteria</taxon>
        <taxon>Vibrionales</taxon>
        <taxon>Vibrionaceae</taxon>
        <taxon>Photobacterium</taxon>
    </lineage>
</organism>